<evidence type="ECO:0000256" key="1">
    <source>
        <dbReference type="SAM" id="MobiDB-lite"/>
    </source>
</evidence>
<feature type="region of interest" description="Disordered" evidence="1">
    <location>
        <begin position="123"/>
        <end position="143"/>
    </location>
</feature>
<evidence type="ECO:0000313" key="3">
    <source>
        <dbReference type="EMBL" id="NML24499.1"/>
    </source>
</evidence>
<name>A0A848G054_9RHOO</name>
<evidence type="ECO:0008006" key="5">
    <source>
        <dbReference type="Google" id="ProtNLM"/>
    </source>
</evidence>
<dbReference type="Proteomes" id="UP000580043">
    <property type="component" value="Unassembled WGS sequence"/>
</dbReference>
<evidence type="ECO:0000313" key="4">
    <source>
        <dbReference type="Proteomes" id="UP000580043"/>
    </source>
</evidence>
<evidence type="ECO:0000256" key="2">
    <source>
        <dbReference type="SAM" id="SignalP"/>
    </source>
</evidence>
<reference evidence="3 4" key="1">
    <citation type="submission" date="2020-04" db="EMBL/GenBank/DDBJ databases">
        <title>Zoogloea sp. G-4-1-14 isolated from soil.</title>
        <authorList>
            <person name="Dahal R.H."/>
        </authorList>
    </citation>
    <scope>NUCLEOTIDE SEQUENCE [LARGE SCALE GENOMIC DNA]</scope>
    <source>
        <strain evidence="3 4">G-4-1-14</strain>
    </source>
</reference>
<accession>A0A848G054</accession>
<gene>
    <name evidence="3" type="ORF">HHL15_01985</name>
</gene>
<sequence length="333" mass="37703">MSEHALMRACVHFCACVLVSLAAIHPAWAEWQQGEYRIIRAQYGTAERNVDVTARLKELAQRDERFRLGNSVFGVDPDRGRGKVLRIYAVGPDGRNRTFEYTEGSWVDGSQFEGWRGGTWGDGDRNDNGHAGWGDRPGHQDGRDGEYRILQAQYGTAERNVDVTSRLKDLARRDERFRLGNDTFGVDPDRGHRKVLRIYTEGPNGRNRTFEYTEGSWVDGAQFSGWSGGNWGQGGWRGGWGGERPGYGNGYDNSSRSGLQILRAEYGASNRRIDITYRLQQRVSQGRLNVKVDNETAGDDPAERQDKKLWITYSVDGREMSRVVKEGRFLMLP</sequence>
<keyword evidence="2" id="KW-0732">Signal</keyword>
<keyword evidence="4" id="KW-1185">Reference proteome</keyword>
<organism evidence="3 4">
    <name type="scientific">Zoogloea dura</name>
    <dbReference type="NCBI Taxonomy" id="2728840"/>
    <lineage>
        <taxon>Bacteria</taxon>
        <taxon>Pseudomonadati</taxon>
        <taxon>Pseudomonadota</taxon>
        <taxon>Betaproteobacteria</taxon>
        <taxon>Rhodocyclales</taxon>
        <taxon>Zoogloeaceae</taxon>
        <taxon>Zoogloea</taxon>
    </lineage>
</organism>
<proteinExistence type="predicted"/>
<feature type="signal peptide" evidence="2">
    <location>
        <begin position="1"/>
        <end position="29"/>
    </location>
</feature>
<feature type="chain" id="PRO_5032967588" description="DUF3395 domain-containing protein" evidence="2">
    <location>
        <begin position="30"/>
        <end position="333"/>
    </location>
</feature>
<protein>
    <recommendedName>
        <fullName evidence="5">DUF3395 domain-containing protein</fullName>
    </recommendedName>
</protein>
<dbReference type="EMBL" id="JABBGA010000001">
    <property type="protein sequence ID" value="NML24499.1"/>
    <property type="molecule type" value="Genomic_DNA"/>
</dbReference>
<dbReference type="AlphaFoldDB" id="A0A848G054"/>
<comment type="caution">
    <text evidence="3">The sequence shown here is derived from an EMBL/GenBank/DDBJ whole genome shotgun (WGS) entry which is preliminary data.</text>
</comment>
<dbReference type="RefSeq" id="WP_169143775.1">
    <property type="nucleotide sequence ID" value="NZ_JABBGA010000001.1"/>
</dbReference>